<dbReference type="InterPro" id="IPR006260">
    <property type="entry name" value="TonB/TolA_C"/>
</dbReference>
<feature type="domain" description="TonB C-terminal" evidence="6">
    <location>
        <begin position="293"/>
        <end position="390"/>
    </location>
</feature>
<feature type="transmembrane region" description="Helical" evidence="5">
    <location>
        <begin position="172"/>
        <end position="194"/>
    </location>
</feature>
<dbReference type="RefSeq" id="WP_073323735.1">
    <property type="nucleotide sequence ID" value="NZ_FQWD01000004.1"/>
</dbReference>
<feature type="transmembrane region" description="Helical" evidence="5">
    <location>
        <begin position="6"/>
        <end position="22"/>
    </location>
</feature>
<dbReference type="PANTHER" id="PTHR34978:SF3">
    <property type="entry name" value="SLR0241 PROTEIN"/>
    <property type="match status" value="1"/>
</dbReference>
<dbReference type="OrthoDB" id="1628901at2"/>
<accession>A0A1M5MA61</accession>
<protein>
    <submittedName>
        <fullName evidence="7">TonB family C-terminal domain-containing protein</fullName>
    </submittedName>
</protein>
<dbReference type="InterPro" id="IPR052173">
    <property type="entry name" value="Beta-lactam_resp_regulator"/>
</dbReference>
<dbReference type="InterPro" id="IPR008756">
    <property type="entry name" value="Peptidase_M56"/>
</dbReference>
<dbReference type="AlphaFoldDB" id="A0A1M5MA61"/>
<keyword evidence="3 5" id="KW-1133">Transmembrane helix</keyword>
<dbReference type="CDD" id="cd07341">
    <property type="entry name" value="M56_BlaR1_MecR1_like"/>
    <property type="match status" value="1"/>
</dbReference>
<evidence type="ECO:0000256" key="3">
    <source>
        <dbReference type="ARBA" id="ARBA00022989"/>
    </source>
</evidence>
<name>A0A1M5MA61_9ALTE</name>
<sequence length="402" mass="45035">MTDWLLQQQGVLSVTLLLMLLSEKCLTEKLGAKLAYQLWLFVPLVLVMNNLPNTILPAVSDSFTRYIVTMSPANNLPSFDLLFAAWGMGAAVIFTYVVFHYVRLLTSVAHSPSFQFANKKAYTSSVATTPMLFGFATPRILLPNDFERQFTTIQQSMILEHEYVHYQHRDHLWNLLALALALIFWFNPLVWIALRAFRINQELACDATVLRHKTKTEKVLYATALVQCAEHSLRNITLYPTFGDKSTMIKRINLIKQPVATSKAIGIAALLIGSLFTANTALASLVPPPPPKNEVNQATPVMRVDPVYPMEVAKQGIEGSVVLQFDITESGETDNINIVDSFPEGTFDKSAINALSQWQYKPRIQGGVAQRQTALRVQLDYRLDEDSLKSSTDIEKIKVSAK</sequence>
<gene>
    <name evidence="7" type="ORF">SAMN05216361_2957</name>
</gene>
<keyword evidence="4 5" id="KW-0472">Membrane</keyword>
<evidence type="ECO:0000256" key="1">
    <source>
        <dbReference type="ARBA" id="ARBA00004167"/>
    </source>
</evidence>
<dbReference type="InterPro" id="IPR037682">
    <property type="entry name" value="TonB_C"/>
</dbReference>
<evidence type="ECO:0000256" key="4">
    <source>
        <dbReference type="ARBA" id="ARBA00023136"/>
    </source>
</evidence>
<dbReference type="SUPFAM" id="SSF74653">
    <property type="entry name" value="TolA/TonB C-terminal domain"/>
    <property type="match status" value="1"/>
</dbReference>
<dbReference type="NCBIfam" id="TIGR01352">
    <property type="entry name" value="tonB_Cterm"/>
    <property type="match status" value="1"/>
</dbReference>
<dbReference type="GO" id="GO:0055085">
    <property type="term" value="P:transmembrane transport"/>
    <property type="evidence" value="ECO:0007669"/>
    <property type="project" value="InterPro"/>
</dbReference>
<dbReference type="PANTHER" id="PTHR34978">
    <property type="entry name" value="POSSIBLE SENSOR-TRANSDUCER PROTEIN BLAR"/>
    <property type="match status" value="1"/>
</dbReference>
<dbReference type="Pfam" id="PF03544">
    <property type="entry name" value="TonB_C"/>
    <property type="match status" value="1"/>
</dbReference>
<proteinExistence type="predicted"/>
<evidence type="ECO:0000313" key="7">
    <source>
        <dbReference type="EMBL" id="SHG74125.1"/>
    </source>
</evidence>
<dbReference type="Gene3D" id="3.30.1150.10">
    <property type="match status" value="1"/>
</dbReference>
<feature type="transmembrane region" description="Helical" evidence="5">
    <location>
        <begin position="81"/>
        <end position="102"/>
    </location>
</feature>
<keyword evidence="8" id="KW-1185">Reference proteome</keyword>
<dbReference type="EMBL" id="FQWD01000004">
    <property type="protein sequence ID" value="SHG74125.1"/>
    <property type="molecule type" value="Genomic_DNA"/>
</dbReference>
<dbReference type="Proteomes" id="UP000184520">
    <property type="component" value="Unassembled WGS sequence"/>
</dbReference>
<feature type="transmembrane region" description="Helical" evidence="5">
    <location>
        <begin position="34"/>
        <end position="51"/>
    </location>
</feature>
<organism evidence="7 8">
    <name type="scientific">Marisediminitalea aggregata</name>
    <dbReference type="NCBI Taxonomy" id="634436"/>
    <lineage>
        <taxon>Bacteria</taxon>
        <taxon>Pseudomonadati</taxon>
        <taxon>Pseudomonadota</taxon>
        <taxon>Gammaproteobacteria</taxon>
        <taxon>Alteromonadales</taxon>
        <taxon>Alteromonadaceae</taxon>
        <taxon>Marisediminitalea</taxon>
    </lineage>
</organism>
<dbReference type="Pfam" id="PF05569">
    <property type="entry name" value="Peptidase_M56"/>
    <property type="match status" value="1"/>
</dbReference>
<evidence type="ECO:0000313" key="8">
    <source>
        <dbReference type="Proteomes" id="UP000184520"/>
    </source>
</evidence>
<reference evidence="8" key="1">
    <citation type="submission" date="2016-11" db="EMBL/GenBank/DDBJ databases">
        <authorList>
            <person name="Varghese N."/>
            <person name="Submissions S."/>
        </authorList>
    </citation>
    <scope>NUCLEOTIDE SEQUENCE [LARGE SCALE GENOMIC DNA]</scope>
    <source>
        <strain evidence="8">CGMCC 1.8995</strain>
    </source>
</reference>
<evidence type="ECO:0000256" key="2">
    <source>
        <dbReference type="ARBA" id="ARBA00022692"/>
    </source>
</evidence>
<dbReference type="PROSITE" id="PS52015">
    <property type="entry name" value="TONB_CTD"/>
    <property type="match status" value="1"/>
</dbReference>
<evidence type="ECO:0000259" key="6">
    <source>
        <dbReference type="PROSITE" id="PS52015"/>
    </source>
</evidence>
<dbReference type="STRING" id="634436.SAMN05216361_2957"/>
<dbReference type="GO" id="GO:0016020">
    <property type="term" value="C:membrane"/>
    <property type="evidence" value="ECO:0007669"/>
    <property type="project" value="UniProtKB-SubCell"/>
</dbReference>
<keyword evidence="2 5" id="KW-0812">Transmembrane</keyword>
<evidence type="ECO:0000256" key="5">
    <source>
        <dbReference type="SAM" id="Phobius"/>
    </source>
</evidence>
<comment type="subcellular location">
    <subcellularLocation>
        <location evidence="1">Membrane</location>
        <topology evidence="1">Single-pass membrane protein</topology>
    </subcellularLocation>
</comment>